<evidence type="ECO:0000313" key="3">
    <source>
        <dbReference type="Proteomes" id="UP000587527"/>
    </source>
</evidence>
<dbReference type="SMART" id="SM00460">
    <property type="entry name" value="TGc"/>
    <property type="match status" value="1"/>
</dbReference>
<accession>A0A841C6D3</accession>
<dbReference type="RefSeq" id="WP_184846654.1">
    <property type="nucleotide sequence ID" value="NZ_JACHMN010000003.1"/>
</dbReference>
<dbReference type="AlphaFoldDB" id="A0A841C6D3"/>
<evidence type="ECO:0000259" key="1">
    <source>
        <dbReference type="SMART" id="SM00460"/>
    </source>
</evidence>
<dbReference type="Pfam" id="PF01841">
    <property type="entry name" value="Transglut_core"/>
    <property type="match status" value="1"/>
</dbReference>
<evidence type="ECO:0000313" key="2">
    <source>
        <dbReference type="EMBL" id="MBB5874490.1"/>
    </source>
</evidence>
<dbReference type="EMBL" id="JACHMN010000003">
    <property type="protein sequence ID" value="MBB5874490.1"/>
    <property type="molecule type" value="Genomic_DNA"/>
</dbReference>
<dbReference type="InterPro" id="IPR038765">
    <property type="entry name" value="Papain-like_cys_pep_sf"/>
</dbReference>
<feature type="domain" description="Transglutaminase-like" evidence="1">
    <location>
        <begin position="94"/>
        <end position="158"/>
    </location>
</feature>
<organism evidence="2 3">
    <name type="scientific">Allocatelliglobosispora scoriae</name>
    <dbReference type="NCBI Taxonomy" id="643052"/>
    <lineage>
        <taxon>Bacteria</taxon>
        <taxon>Bacillati</taxon>
        <taxon>Actinomycetota</taxon>
        <taxon>Actinomycetes</taxon>
        <taxon>Micromonosporales</taxon>
        <taxon>Micromonosporaceae</taxon>
        <taxon>Allocatelliglobosispora</taxon>
    </lineage>
</organism>
<reference evidence="2 3" key="1">
    <citation type="submission" date="2020-08" db="EMBL/GenBank/DDBJ databases">
        <title>Sequencing the genomes of 1000 actinobacteria strains.</title>
        <authorList>
            <person name="Klenk H.-P."/>
        </authorList>
    </citation>
    <scope>NUCLEOTIDE SEQUENCE [LARGE SCALE GENOMIC DNA]</scope>
    <source>
        <strain evidence="2 3">DSM 45362</strain>
    </source>
</reference>
<proteinExistence type="predicted"/>
<dbReference type="Gene3D" id="3.10.620.30">
    <property type="match status" value="1"/>
</dbReference>
<dbReference type="SUPFAM" id="SSF54001">
    <property type="entry name" value="Cysteine proteinases"/>
    <property type="match status" value="1"/>
</dbReference>
<comment type="caution">
    <text evidence="2">The sequence shown here is derived from an EMBL/GenBank/DDBJ whole genome shotgun (WGS) entry which is preliminary data.</text>
</comment>
<dbReference type="Proteomes" id="UP000587527">
    <property type="component" value="Unassembled WGS sequence"/>
</dbReference>
<sequence>MTSPTRSDLAYYAQQSPITDPGPHAPRLAALPGDIPAVRDATRELIHYYWADGGIAEHGFAPERIAEIDLRYSSAIFSRAFELADVPLTTPRPTLQRVVGCCRDAAVTFVSIARQVGIPARVRTGFATYLIGGWKMDHVIAEAWDAREQRWRRVDAQLEDGFADPTDGEVIDPLDVATDRFISSSQAWLAARAGEIHPNLFIVAPDVDTPGTSGRQFLVHNLLTELAALNKREMLCWDSWGIFDEAADGLTAARERELDDLARAMLDPGTPVADLAARYDRPGYRVPRSVLSFSHATPVPVTVELPDWVDP</sequence>
<dbReference type="InterPro" id="IPR002931">
    <property type="entry name" value="Transglutaminase-like"/>
</dbReference>
<name>A0A841C6D3_9ACTN</name>
<protein>
    <recommendedName>
        <fullName evidence="1">Transglutaminase-like domain-containing protein</fullName>
    </recommendedName>
</protein>
<keyword evidence="3" id="KW-1185">Reference proteome</keyword>
<gene>
    <name evidence="2" type="ORF">F4553_007924</name>
</gene>